<evidence type="ECO:0000256" key="9">
    <source>
        <dbReference type="PIRSR" id="PIRSR600269-50"/>
    </source>
</evidence>
<evidence type="ECO:0000256" key="5">
    <source>
        <dbReference type="ARBA" id="ARBA00022772"/>
    </source>
</evidence>
<dbReference type="RefSeq" id="WP_097185916.1">
    <property type="nucleotide sequence ID" value="NZ_OCNK01000007.1"/>
</dbReference>
<dbReference type="GO" id="GO:0048038">
    <property type="term" value="F:quinone binding"/>
    <property type="evidence" value="ECO:0007669"/>
    <property type="project" value="InterPro"/>
</dbReference>
<comment type="similarity">
    <text evidence="2 11">Belongs to the copper/topaquinone oxidase family.</text>
</comment>
<keyword evidence="16" id="KW-1185">Reference proteome</keyword>
<organism evidence="15 16">
    <name type="scientific">Blastococcus haudaquaticus</name>
    <dbReference type="NCBI Taxonomy" id="1938745"/>
    <lineage>
        <taxon>Bacteria</taxon>
        <taxon>Bacillati</taxon>
        <taxon>Actinomycetota</taxon>
        <taxon>Actinomycetes</taxon>
        <taxon>Geodermatophilales</taxon>
        <taxon>Geodermatophilaceae</taxon>
        <taxon>Blastococcus</taxon>
    </lineage>
</organism>
<sequence>MAVDTAITELFDAAPAGPAHPLDPLSGAEIERAGSIVLASEYSTSTLRFVMISLAEPAKPASLTFDPADAPPRQAFVVAYDGAEKMIYEGVVDLGVGEIVGWTPVPGRFPSYLAEHMEGVEKVVVEDPRWQEAMRRRGITDFDLAMVDPWPTGYYGAQDHYDNAPLLCRPLTFMRSAPGEHGYARPVEGVIVTFDLDAMQVVDVEDHGVVPLPRYAGNYEERFMFAEGNRPAFTQFRDDLKPIEITQPEGASFTVDGHGVSWQKWSLRVGFNPREGLVLHQLSYTDRGVERPIMYRAALSEMVVPYGDTAPTHWNKNVFDMGEVGMGLMANPLTLGCDCLGEIFYFDGVVNDSMGNAVTIPNAVCMHEEDYGIAWKHTDFRTGVVEVRRSRRLVISFIATVGNYEYGFFWYLYTDGNIEYEVKLTGVLTTGAIAEGEKPRYGNLVAPGLYGPHHQHHFNVRMDMCIDGPDNSVYEIDSVPEPDPALNPHSNAWITRETLVESEASGGRDWEFSTARYWKVVNPSKLNELGSPVGYKLMPRDVVPSMLQEGSAIFDRARFVQHNLWVTRYDPAELYAAGNYPYQSPDAQGLPEYVADDAPLEDTDVVLWYTVGAHHVVRPEDWPVMPCAYIGFMLKPVGFFDGNPALDLPPSAAACHCAPGSCSCAGHGHGGHGMPAVEHADAELN</sequence>
<dbReference type="SUPFAM" id="SSF54416">
    <property type="entry name" value="Amine oxidase N-terminal region"/>
    <property type="match status" value="2"/>
</dbReference>
<dbReference type="InterPro" id="IPR049947">
    <property type="entry name" value="Cu_Am_Ox_Cu-bd"/>
</dbReference>
<dbReference type="Gene3D" id="2.70.98.20">
    <property type="entry name" value="Copper amine oxidase, catalytic domain"/>
    <property type="match status" value="1"/>
</dbReference>
<dbReference type="InterPro" id="IPR036460">
    <property type="entry name" value="Cu_amine_oxidase_C_sf"/>
</dbReference>
<dbReference type="GO" id="GO:0009308">
    <property type="term" value="P:amine metabolic process"/>
    <property type="evidence" value="ECO:0007669"/>
    <property type="project" value="UniProtKB-UniRule"/>
</dbReference>
<dbReference type="PANTHER" id="PTHR10638">
    <property type="entry name" value="COPPER AMINE OXIDASE"/>
    <property type="match status" value="1"/>
</dbReference>
<dbReference type="EC" id="1.4.3.-" evidence="11"/>
<evidence type="ECO:0000313" key="16">
    <source>
        <dbReference type="Proteomes" id="UP000219482"/>
    </source>
</evidence>
<dbReference type="Pfam" id="PF01179">
    <property type="entry name" value="Cu_amine_oxid"/>
    <property type="match status" value="1"/>
</dbReference>
<dbReference type="Gene3D" id="3.10.450.40">
    <property type="match status" value="2"/>
</dbReference>
<dbReference type="InterPro" id="IPR015798">
    <property type="entry name" value="Cu_amine_oxidase_C"/>
</dbReference>
<dbReference type="SUPFAM" id="SSF49998">
    <property type="entry name" value="Amine oxidase catalytic domain"/>
    <property type="match status" value="1"/>
</dbReference>
<keyword evidence="5 9" id="KW-0801">TPQ</keyword>
<gene>
    <name evidence="15" type="ORF">SAMN06272739_4220</name>
</gene>
<proteinExistence type="inferred from homology"/>
<dbReference type="PROSITE" id="PS01165">
    <property type="entry name" value="COPPER_AMINE_OXID_2"/>
    <property type="match status" value="1"/>
</dbReference>
<evidence type="ECO:0000256" key="3">
    <source>
        <dbReference type="ARBA" id="ARBA00011738"/>
    </source>
</evidence>
<feature type="domain" description="Copper amine oxidase N3-terminal" evidence="14">
    <location>
        <begin position="111"/>
        <end position="211"/>
    </location>
</feature>
<feature type="modified residue" description="2',4',5'-topaquinone" evidence="10">
    <location>
        <position position="404"/>
    </location>
</feature>
<dbReference type="InterPro" id="IPR000269">
    <property type="entry name" value="Cu_amine_oxidase"/>
</dbReference>
<name>A0A286H6W5_9ACTN</name>
<reference evidence="16" key="1">
    <citation type="submission" date="2017-09" db="EMBL/GenBank/DDBJ databases">
        <authorList>
            <person name="Varghese N."/>
            <person name="Submissions S."/>
        </authorList>
    </citation>
    <scope>NUCLEOTIDE SEQUENCE [LARGE SCALE GENOMIC DNA]</scope>
    <source>
        <strain evidence="16">DSM 44270</strain>
    </source>
</reference>
<protein>
    <recommendedName>
        <fullName evidence="11">Amine oxidase</fullName>
        <ecNumber evidence="11">1.4.3.-</ecNumber>
    </recommendedName>
</protein>
<evidence type="ECO:0000256" key="7">
    <source>
        <dbReference type="ARBA" id="ARBA00023008"/>
    </source>
</evidence>
<dbReference type="InterPro" id="IPR015802">
    <property type="entry name" value="Cu_amine_oxidase_N3"/>
</dbReference>
<dbReference type="GO" id="GO:0008131">
    <property type="term" value="F:primary methylamine oxidase activity"/>
    <property type="evidence" value="ECO:0007669"/>
    <property type="project" value="InterPro"/>
</dbReference>
<evidence type="ECO:0000259" key="12">
    <source>
        <dbReference type="Pfam" id="PF01179"/>
    </source>
</evidence>
<dbReference type="PANTHER" id="PTHR10638:SF41">
    <property type="entry name" value="AMINE OXIDASE"/>
    <property type="match status" value="1"/>
</dbReference>
<comment type="subunit">
    <text evidence="3">Homodimer.</text>
</comment>
<evidence type="ECO:0000256" key="2">
    <source>
        <dbReference type="ARBA" id="ARBA00007983"/>
    </source>
</evidence>
<dbReference type="FunFam" id="2.70.98.20:FF:000001">
    <property type="entry name" value="Amine oxidase"/>
    <property type="match status" value="1"/>
</dbReference>
<evidence type="ECO:0000256" key="4">
    <source>
        <dbReference type="ARBA" id="ARBA00022723"/>
    </source>
</evidence>
<comment type="cofactor">
    <cofactor evidence="1">
        <name>Cu cation</name>
        <dbReference type="ChEBI" id="CHEBI:23378"/>
    </cofactor>
</comment>
<dbReference type="EMBL" id="OCNK01000007">
    <property type="protein sequence ID" value="SOE03535.1"/>
    <property type="molecule type" value="Genomic_DNA"/>
</dbReference>
<dbReference type="Proteomes" id="UP000219482">
    <property type="component" value="Unassembled WGS sequence"/>
</dbReference>
<evidence type="ECO:0000256" key="8">
    <source>
        <dbReference type="ARBA" id="ARBA00023157"/>
    </source>
</evidence>
<evidence type="ECO:0000256" key="10">
    <source>
        <dbReference type="PIRSR" id="PIRSR600269-51"/>
    </source>
</evidence>
<dbReference type="PROSITE" id="PS01164">
    <property type="entry name" value="COPPER_AMINE_OXID_1"/>
    <property type="match status" value="1"/>
</dbReference>
<accession>A0A286H6W5</accession>
<keyword evidence="4 11" id="KW-0479">Metal-binding</keyword>
<evidence type="ECO:0000259" key="13">
    <source>
        <dbReference type="Pfam" id="PF02727"/>
    </source>
</evidence>
<evidence type="ECO:0000259" key="14">
    <source>
        <dbReference type="Pfam" id="PF02728"/>
    </source>
</evidence>
<dbReference type="Pfam" id="PF02727">
    <property type="entry name" value="Cu_amine_oxidN2"/>
    <property type="match status" value="1"/>
</dbReference>
<evidence type="ECO:0000256" key="1">
    <source>
        <dbReference type="ARBA" id="ARBA00001935"/>
    </source>
</evidence>
<dbReference type="OrthoDB" id="9772590at2"/>
<dbReference type="InterPro" id="IPR016182">
    <property type="entry name" value="Cu_amine_oxidase_N-reg"/>
</dbReference>
<dbReference type="Pfam" id="PF02728">
    <property type="entry name" value="Cu_amine_oxidN3"/>
    <property type="match status" value="1"/>
</dbReference>
<dbReference type="NCBIfam" id="NF008559">
    <property type="entry name" value="PRK11504.1"/>
    <property type="match status" value="1"/>
</dbReference>
<evidence type="ECO:0000256" key="6">
    <source>
        <dbReference type="ARBA" id="ARBA00023002"/>
    </source>
</evidence>
<keyword evidence="7 11" id="KW-0186">Copper</keyword>
<dbReference type="AlphaFoldDB" id="A0A286H6W5"/>
<evidence type="ECO:0000256" key="11">
    <source>
        <dbReference type="RuleBase" id="RU000672"/>
    </source>
</evidence>
<keyword evidence="8" id="KW-1015">Disulfide bond</keyword>
<feature type="domain" description="Copper amine oxidase catalytic" evidence="12">
    <location>
        <begin position="243"/>
        <end position="646"/>
    </location>
</feature>
<evidence type="ECO:0000313" key="15">
    <source>
        <dbReference type="EMBL" id="SOE03535.1"/>
    </source>
</evidence>
<dbReference type="GO" id="GO:0005507">
    <property type="term" value="F:copper ion binding"/>
    <property type="evidence" value="ECO:0007669"/>
    <property type="project" value="InterPro"/>
</dbReference>
<dbReference type="InterPro" id="IPR049948">
    <property type="entry name" value="Cu_Am_ox_TPQ-bd"/>
</dbReference>
<comment type="cofactor">
    <cofactor evidence="11">
        <name>Cu cation</name>
        <dbReference type="ChEBI" id="CHEBI:23378"/>
    </cofactor>
    <text evidence="11">Contains 1 topaquinone per subunit.</text>
</comment>
<feature type="domain" description="Copper amine oxidase N2-terminal" evidence="13">
    <location>
        <begin position="20"/>
        <end position="104"/>
    </location>
</feature>
<keyword evidence="6 11" id="KW-0560">Oxidoreductase</keyword>
<feature type="active site" description="Proton acceptor" evidence="9">
    <location>
        <position position="320"/>
    </location>
</feature>
<feature type="active site" description="Schiff-base intermediate with substrate; via topaquinone" evidence="9">
    <location>
        <position position="404"/>
    </location>
</feature>
<dbReference type="InterPro" id="IPR015800">
    <property type="entry name" value="Cu_amine_oxidase_N2"/>
</dbReference>
<comment type="PTM">
    <text evidence="10 11">Topaquinone (TPQ) is generated by copper-dependent autoxidation of a specific tyrosyl residue.</text>
</comment>